<feature type="domain" description="AMP-binding enzyme C-terminal" evidence="2">
    <location>
        <begin position="456"/>
        <end position="531"/>
    </location>
</feature>
<protein>
    <submittedName>
        <fullName evidence="4">Unannotated protein</fullName>
    </submittedName>
</protein>
<dbReference type="PANTHER" id="PTHR43767">
    <property type="entry name" value="LONG-CHAIN-FATTY-ACID--COA LIGASE"/>
    <property type="match status" value="1"/>
</dbReference>
<reference evidence="4" key="1">
    <citation type="submission" date="2020-05" db="EMBL/GenBank/DDBJ databases">
        <authorList>
            <person name="Chiriac C."/>
            <person name="Salcher M."/>
            <person name="Ghai R."/>
            <person name="Kavagutti S V."/>
        </authorList>
    </citation>
    <scope>NUCLEOTIDE SEQUENCE</scope>
</reference>
<dbReference type="AlphaFoldDB" id="A0A6J6AKT6"/>
<evidence type="ECO:0000313" key="4">
    <source>
        <dbReference type="EMBL" id="CAB4370849.1"/>
    </source>
</evidence>
<sequence>MDFNLAEVIRAVAKAVPTREALVHDDNRLTYAAFMSRVDRLASALASRGLGSHTDRSALENWQSGQDHVALYLHNCPEYIEGMVGSYAARLAPFNVNYRYVAEELRYLLADSQARVIIFHSAFAATLDAIRAELPELQLLLQVDDGSGTALLEGAEWYEEVLASAPLLPLPTPSPDDLYILYTGGTTGMPKGVLWRQGDIYPAALGGRKISTGVEYESIESIVENSLEGGMRVLPSAPFMHGAAHWMAMNALGNGNTIVLPHNPTTFDPKDFCETIDREKVNIALIVGDAFGRPLLDELDRAQHNLSSLVLLISGGAALTAPVKTALLDRLPSLAIMDGLGSSETGQQASQVVGAGAPVTTGTFKPGTGMAIISADLGRRLDAGHEDLGWLAQFGRVPLGYLGDGEKTARTFPTIDGVRYSVPGDRARLSADGTLELHGRDSVTINSGGEKIFAEEVEAALAHHPAVYDVIVTGRPSERWGSEVVAIVQFRPGFSASFEDLVATCADHIARYKLPKDLIIVEQIERSPAGKADYRWARSLVADADK</sequence>
<dbReference type="EMBL" id="CAEZTY010000008">
    <property type="protein sequence ID" value="CAB4578513.1"/>
    <property type="molecule type" value="Genomic_DNA"/>
</dbReference>
<feature type="domain" description="AMP-dependent synthetase/ligase" evidence="1">
    <location>
        <begin position="11"/>
        <end position="385"/>
    </location>
</feature>
<accession>A0A6J6AKT6</accession>
<gene>
    <name evidence="5" type="ORF">UFOPK1762_00380</name>
    <name evidence="6" type="ORF">UFOPK2624_00643</name>
    <name evidence="3" type="ORF">UFOPK3331_00088</name>
    <name evidence="4" type="ORF">UFOPK4201_00459</name>
    <name evidence="7" type="ORF">UFOPK4371_00251</name>
</gene>
<dbReference type="GO" id="GO:0016878">
    <property type="term" value="F:acid-thiol ligase activity"/>
    <property type="evidence" value="ECO:0007669"/>
    <property type="project" value="UniProtKB-ARBA"/>
</dbReference>
<dbReference type="NCBIfam" id="NF005863">
    <property type="entry name" value="PRK07798.1"/>
    <property type="match status" value="1"/>
</dbReference>
<evidence type="ECO:0000313" key="7">
    <source>
        <dbReference type="EMBL" id="CAB5074018.1"/>
    </source>
</evidence>
<dbReference type="PANTHER" id="PTHR43767:SF1">
    <property type="entry name" value="NONRIBOSOMAL PEPTIDE SYNTHASE PES1 (EUROFUNG)-RELATED"/>
    <property type="match status" value="1"/>
</dbReference>
<dbReference type="EMBL" id="CAESAL010000002">
    <property type="protein sequence ID" value="CAB4330034.1"/>
    <property type="molecule type" value="Genomic_DNA"/>
</dbReference>
<dbReference type="PROSITE" id="PS00455">
    <property type="entry name" value="AMP_BINDING"/>
    <property type="match status" value="1"/>
</dbReference>
<dbReference type="Gene3D" id="3.30.300.30">
    <property type="match status" value="1"/>
</dbReference>
<dbReference type="InterPro" id="IPR045851">
    <property type="entry name" value="AMP-bd_C_sf"/>
</dbReference>
<dbReference type="InterPro" id="IPR050237">
    <property type="entry name" value="ATP-dep_AMP-bd_enzyme"/>
</dbReference>
<dbReference type="SUPFAM" id="SSF56801">
    <property type="entry name" value="Acetyl-CoA synthetase-like"/>
    <property type="match status" value="1"/>
</dbReference>
<dbReference type="EMBL" id="CAEZXY010000018">
    <property type="protein sequence ID" value="CAB4702796.1"/>
    <property type="molecule type" value="Genomic_DNA"/>
</dbReference>
<evidence type="ECO:0000313" key="5">
    <source>
        <dbReference type="EMBL" id="CAB4578513.1"/>
    </source>
</evidence>
<dbReference type="InterPro" id="IPR000873">
    <property type="entry name" value="AMP-dep_synth/lig_dom"/>
</dbReference>
<evidence type="ECO:0000313" key="6">
    <source>
        <dbReference type="EMBL" id="CAB4702796.1"/>
    </source>
</evidence>
<dbReference type="InterPro" id="IPR020845">
    <property type="entry name" value="AMP-binding_CS"/>
</dbReference>
<name>A0A6J6AKT6_9ZZZZ</name>
<evidence type="ECO:0000259" key="2">
    <source>
        <dbReference type="Pfam" id="PF13193"/>
    </source>
</evidence>
<dbReference type="InterPro" id="IPR025110">
    <property type="entry name" value="AMP-bd_C"/>
</dbReference>
<dbReference type="EMBL" id="CAFBRD010000007">
    <property type="protein sequence ID" value="CAB5074018.1"/>
    <property type="molecule type" value="Genomic_DNA"/>
</dbReference>
<proteinExistence type="predicted"/>
<dbReference type="EMBL" id="CAEUNJ010000014">
    <property type="protein sequence ID" value="CAB4370849.1"/>
    <property type="molecule type" value="Genomic_DNA"/>
</dbReference>
<evidence type="ECO:0000259" key="1">
    <source>
        <dbReference type="Pfam" id="PF00501"/>
    </source>
</evidence>
<organism evidence="4">
    <name type="scientific">freshwater metagenome</name>
    <dbReference type="NCBI Taxonomy" id="449393"/>
    <lineage>
        <taxon>unclassified sequences</taxon>
        <taxon>metagenomes</taxon>
        <taxon>ecological metagenomes</taxon>
    </lineage>
</organism>
<dbReference type="InterPro" id="IPR042099">
    <property type="entry name" value="ANL_N_sf"/>
</dbReference>
<evidence type="ECO:0000313" key="3">
    <source>
        <dbReference type="EMBL" id="CAB4330034.1"/>
    </source>
</evidence>
<dbReference type="Gene3D" id="3.40.50.12780">
    <property type="entry name" value="N-terminal domain of ligase-like"/>
    <property type="match status" value="1"/>
</dbReference>
<dbReference type="Pfam" id="PF13193">
    <property type="entry name" value="AMP-binding_C"/>
    <property type="match status" value="1"/>
</dbReference>
<dbReference type="Pfam" id="PF00501">
    <property type="entry name" value="AMP-binding"/>
    <property type="match status" value="1"/>
</dbReference>